<protein>
    <submittedName>
        <fullName evidence="1">Uncharacterized protein</fullName>
    </submittedName>
</protein>
<keyword evidence="2" id="KW-1185">Reference proteome</keyword>
<sequence length="318" mass="37134">MSLYNIQSNVTGRGTIQAKVITVKRTGTSILGVGNVTTRSFSRIFQTKANITSSGTVTTREFIKRSLIRLSAQGIGRVIINAETWKFKGIKAQMRGESELEFYYCDRDIYKDLASYVPTYYEGIKQMKALRQALAPEFTRLQAIIQDIFRQFVVNEATWGLNYWDPKSNGDPIEKRRKRIMDILVSQTFRNDRIKELVGYECEITERFDDLLINILITEIRGKPRDVEGIIEKLDKYFPSHTDFQLNFSYTPWKEYEDAYFYWGELDEKYTWGEMEEAWPAPPVYTWGEIDVIPFSEIELFQFVSIDSDINRNKPTVE</sequence>
<dbReference type="EMBL" id="JACHES010000004">
    <property type="protein sequence ID" value="MBB6176370.1"/>
    <property type="molecule type" value="Genomic_DNA"/>
</dbReference>
<evidence type="ECO:0000313" key="1">
    <source>
        <dbReference type="EMBL" id="MBB6176370.1"/>
    </source>
</evidence>
<proteinExistence type="predicted"/>
<dbReference type="InterPro" id="IPR018755">
    <property type="entry name" value="Phage_Mu_Gp48"/>
</dbReference>
<accession>A0A7W9YQJ4</accession>
<organism evidence="1 2">
    <name type="scientific">Anoxybacillus tengchongensis</name>
    <dbReference type="NCBI Taxonomy" id="576944"/>
    <lineage>
        <taxon>Bacteria</taxon>
        <taxon>Bacillati</taxon>
        <taxon>Bacillota</taxon>
        <taxon>Bacilli</taxon>
        <taxon>Bacillales</taxon>
        <taxon>Anoxybacillaceae</taxon>
        <taxon>Anoxybacillus</taxon>
    </lineage>
</organism>
<dbReference type="Pfam" id="PF10076">
    <property type="entry name" value="Phage_Mu_Gp48"/>
    <property type="match status" value="1"/>
</dbReference>
<dbReference type="RefSeq" id="WP_183247954.1">
    <property type="nucleotide sequence ID" value="NZ_JACHES010000004.1"/>
</dbReference>
<name>A0A7W9YQJ4_9BACL</name>
<evidence type="ECO:0000313" key="2">
    <source>
        <dbReference type="Proteomes" id="UP000523528"/>
    </source>
</evidence>
<dbReference type="Proteomes" id="UP000523528">
    <property type="component" value="Unassembled WGS sequence"/>
</dbReference>
<reference evidence="1 2" key="1">
    <citation type="submission" date="2020-08" db="EMBL/GenBank/DDBJ databases">
        <title>Genomic Encyclopedia of Type Strains, Phase IV (KMG-IV): sequencing the most valuable type-strain genomes for metagenomic binning, comparative biology and taxonomic classification.</title>
        <authorList>
            <person name="Goeker M."/>
        </authorList>
    </citation>
    <scope>NUCLEOTIDE SEQUENCE [LARGE SCALE GENOMIC DNA]</scope>
    <source>
        <strain evidence="1 2">DSM 23211</strain>
    </source>
</reference>
<gene>
    <name evidence="1" type="ORF">HNQ82_001184</name>
</gene>
<dbReference type="AlphaFoldDB" id="A0A7W9YQJ4"/>
<comment type="caution">
    <text evidence="1">The sequence shown here is derived from an EMBL/GenBank/DDBJ whole genome shotgun (WGS) entry which is preliminary data.</text>
</comment>